<dbReference type="InterPro" id="IPR017850">
    <property type="entry name" value="Alkaline_phosphatase_core_sf"/>
</dbReference>
<keyword evidence="4 7" id="KW-0812">Transmembrane</keyword>
<evidence type="ECO:0000256" key="2">
    <source>
        <dbReference type="ARBA" id="ARBA00022475"/>
    </source>
</evidence>
<comment type="caution">
    <text evidence="9">The sequence shown here is derived from an EMBL/GenBank/DDBJ whole genome shotgun (WGS) entry which is preliminary data.</text>
</comment>
<dbReference type="RefSeq" id="WP_105909604.1">
    <property type="nucleotide sequence ID" value="NZ_NXGJ01000012.1"/>
</dbReference>
<dbReference type="SUPFAM" id="SSF53649">
    <property type="entry name" value="Alkaline phosphatase-like"/>
    <property type="match status" value="1"/>
</dbReference>
<evidence type="ECO:0000259" key="8">
    <source>
        <dbReference type="Pfam" id="PF00884"/>
    </source>
</evidence>
<evidence type="ECO:0000313" key="9">
    <source>
        <dbReference type="EMBL" id="PRM87201.1"/>
    </source>
</evidence>
<evidence type="ECO:0000256" key="4">
    <source>
        <dbReference type="ARBA" id="ARBA00022692"/>
    </source>
</evidence>
<keyword evidence="6 7" id="KW-0472">Membrane</keyword>
<evidence type="ECO:0000256" key="3">
    <source>
        <dbReference type="ARBA" id="ARBA00022679"/>
    </source>
</evidence>
<name>A0A2S9SKT2_9BACT</name>
<dbReference type="InterPro" id="IPR058130">
    <property type="entry name" value="PEA_transf_C"/>
</dbReference>
<keyword evidence="3" id="KW-0808">Transferase</keyword>
<dbReference type="InterPro" id="IPR040423">
    <property type="entry name" value="PEA_transferase"/>
</dbReference>
<keyword evidence="2" id="KW-1003">Cell membrane</keyword>
<keyword evidence="5 7" id="KW-1133">Transmembrane helix</keyword>
<sequence length="545" mass="63516">MWKFFIKFKYNFLLAFFITLLFVAVEQFYRTYNDILVFNLTFKNFLEQLLINFLIVSIVSRKAIVIIYTIFAFFVWFQLIHFSYYGTWIFPLEYLLFLSEFGEVLGTFKSILHITILPTILFLFLVISTFYILKKYDTKRAKVKYLSFFLIIAILFSPVKIYINNDYKRYNAPNFEHYIIKNTILTKSNLLGSVIPKKLSNKSGLEKNIIKTPNIQIKSPDINIVVIMGETLHRDFMSLYDYKFDTTPFLRSLKNDENFLYKKGVGGGVSTIIAIPTFFNMIKEPDGLPQILSTNTCLFKMAKNNGFNTYFYSSQSAEELKGIKSYLCPQFLDTINDGSYFSKDKENSSFDENLVIALEEIDFSKPSFITLHQRASHSPFLEFIPENFRPFNKENTNNLEQNTLDYINSIRYTDSVIENIIKKLKDKTSRPTYIIFTADHATKMGDKSRNGHGLLNDSVYQVPFFVYSINTKNILKSSFDGFPYISHYQISNVVSKLLGYETNYDIFNKKEDFTVCGNDLTGLGGFMKISFDEKNDIVQDDRRNK</sequence>
<organism evidence="9 10">
    <name type="scientific">Aliarcobacter cryaerophilus</name>
    <dbReference type="NCBI Taxonomy" id="28198"/>
    <lineage>
        <taxon>Bacteria</taxon>
        <taxon>Pseudomonadati</taxon>
        <taxon>Campylobacterota</taxon>
        <taxon>Epsilonproteobacteria</taxon>
        <taxon>Campylobacterales</taxon>
        <taxon>Arcobacteraceae</taxon>
        <taxon>Aliarcobacter</taxon>
    </lineage>
</organism>
<dbReference type="PANTHER" id="PTHR30443:SF0">
    <property type="entry name" value="PHOSPHOETHANOLAMINE TRANSFERASE EPTA"/>
    <property type="match status" value="1"/>
</dbReference>
<dbReference type="InterPro" id="IPR000917">
    <property type="entry name" value="Sulfatase_N"/>
</dbReference>
<dbReference type="CDD" id="cd16017">
    <property type="entry name" value="LptA"/>
    <property type="match status" value="1"/>
</dbReference>
<feature type="transmembrane region" description="Helical" evidence="7">
    <location>
        <begin position="110"/>
        <end position="133"/>
    </location>
</feature>
<comment type="subcellular location">
    <subcellularLocation>
        <location evidence="1">Cell membrane</location>
        <topology evidence="1">Multi-pass membrane protein</topology>
    </subcellularLocation>
</comment>
<dbReference type="EMBL" id="NXGJ01000012">
    <property type="protein sequence ID" value="PRM87201.1"/>
    <property type="molecule type" value="Genomic_DNA"/>
</dbReference>
<dbReference type="GO" id="GO:0005886">
    <property type="term" value="C:plasma membrane"/>
    <property type="evidence" value="ECO:0007669"/>
    <property type="project" value="UniProtKB-SubCell"/>
</dbReference>
<dbReference type="Pfam" id="PF00884">
    <property type="entry name" value="Sulfatase"/>
    <property type="match status" value="1"/>
</dbReference>
<evidence type="ECO:0000256" key="5">
    <source>
        <dbReference type="ARBA" id="ARBA00022989"/>
    </source>
</evidence>
<evidence type="ECO:0000256" key="6">
    <source>
        <dbReference type="ARBA" id="ARBA00023136"/>
    </source>
</evidence>
<evidence type="ECO:0000256" key="1">
    <source>
        <dbReference type="ARBA" id="ARBA00004651"/>
    </source>
</evidence>
<dbReference type="AlphaFoldDB" id="A0A2S9SKT2"/>
<evidence type="ECO:0000256" key="7">
    <source>
        <dbReference type="SAM" id="Phobius"/>
    </source>
</evidence>
<feature type="transmembrane region" description="Helical" evidence="7">
    <location>
        <begin position="12"/>
        <end position="29"/>
    </location>
</feature>
<proteinExistence type="predicted"/>
<feature type="transmembrane region" description="Helical" evidence="7">
    <location>
        <begin position="63"/>
        <end position="90"/>
    </location>
</feature>
<evidence type="ECO:0000313" key="10">
    <source>
        <dbReference type="Proteomes" id="UP000239065"/>
    </source>
</evidence>
<feature type="domain" description="Sulfatase N-terminal" evidence="8">
    <location>
        <begin position="223"/>
        <end position="472"/>
    </location>
</feature>
<feature type="transmembrane region" description="Helical" evidence="7">
    <location>
        <begin position="145"/>
        <end position="163"/>
    </location>
</feature>
<accession>A0A2S9SKT2</accession>
<dbReference type="Proteomes" id="UP000239065">
    <property type="component" value="Unassembled WGS sequence"/>
</dbReference>
<gene>
    <name evidence="9" type="ORF">CJ669_08790</name>
</gene>
<dbReference type="GO" id="GO:0016776">
    <property type="term" value="F:phosphotransferase activity, phosphate group as acceptor"/>
    <property type="evidence" value="ECO:0007669"/>
    <property type="project" value="TreeGrafter"/>
</dbReference>
<reference evidence="9 10" key="1">
    <citation type="submission" date="2017-09" db="EMBL/GenBank/DDBJ databases">
        <title>Reassesment of A. cryaerophilus.</title>
        <authorList>
            <person name="Perez-Cataluna A."/>
            <person name="Collado L."/>
            <person name="Salgado O."/>
            <person name="Lefinanco V."/>
            <person name="Figueras M.J."/>
        </authorList>
    </citation>
    <scope>NUCLEOTIDE SEQUENCE [LARGE SCALE GENOMIC DNA]</scope>
    <source>
        <strain evidence="9 10">LMG 9861</strain>
    </source>
</reference>
<dbReference type="GO" id="GO:0009244">
    <property type="term" value="P:lipopolysaccharide core region biosynthetic process"/>
    <property type="evidence" value="ECO:0007669"/>
    <property type="project" value="TreeGrafter"/>
</dbReference>
<dbReference type="Gene3D" id="3.40.720.10">
    <property type="entry name" value="Alkaline Phosphatase, subunit A"/>
    <property type="match status" value="1"/>
</dbReference>
<feature type="transmembrane region" description="Helical" evidence="7">
    <location>
        <begin position="35"/>
        <end position="56"/>
    </location>
</feature>
<protein>
    <recommendedName>
        <fullName evidence="8">Sulfatase N-terminal domain-containing protein</fullName>
    </recommendedName>
</protein>
<dbReference type="PANTHER" id="PTHR30443">
    <property type="entry name" value="INNER MEMBRANE PROTEIN"/>
    <property type="match status" value="1"/>
</dbReference>